<dbReference type="AlphaFoldDB" id="A0A6J7KP38"/>
<dbReference type="InterPro" id="IPR018357">
    <property type="entry name" value="Hexapep_transf_CS"/>
</dbReference>
<sequence length="214" mass="23311">MSTEPRPSRVPVPPLDRARAQQWVTKWRWYTRPQRPWNRARLAVELARREAFARGRLNGDVLAMLLDGRLEVGPQVFLEPGVWLTAGEHGRIRIGGGTFLNQGVMVAAEGLVDIGEHCMAANGCLITDGSHRFEDPETPVPWQGFTTKGPTRIGDNVWLGANVVVTSGVTIGRRSVIGANSVVTQDVPPYSIAAGSPAKVLREISYDDPGQPAV</sequence>
<gene>
    <name evidence="2" type="ORF">UFOPK3564_03834</name>
</gene>
<accession>A0A6J7KP38</accession>
<proteinExistence type="predicted"/>
<keyword evidence="1" id="KW-0808">Transferase</keyword>
<evidence type="ECO:0000313" key="2">
    <source>
        <dbReference type="EMBL" id="CAB4957235.1"/>
    </source>
</evidence>
<dbReference type="Pfam" id="PF00132">
    <property type="entry name" value="Hexapep"/>
    <property type="match status" value="1"/>
</dbReference>
<dbReference type="Gene3D" id="2.160.10.10">
    <property type="entry name" value="Hexapeptide repeat proteins"/>
    <property type="match status" value="1"/>
</dbReference>
<dbReference type="InterPro" id="IPR051159">
    <property type="entry name" value="Hexapeptide_acetyltransf"/>
</dbReference>
<name>A0A6J7KP38_9ZZZZ</name>
<dbReference type="InterPro" id="IPR001451">
    <property type="entry name" value="Hexapep"/>
</dbReference>
<reference evidence="2" key="1">
    <citation type="submission" date="2020-05" db="EMBL/GenBank/DDBJ databases">
        <authorList>
            <person name="Chiriac C."/>
            <person name="Salcher M."/>
            <person name="Ghai R."/>
            <person name="Kavagutti S V."/>
        </authorList>
    </citation>
    <scope>NUCLEOTIDE SEQUENCE</scope>
</reference>
<dbReference type="PROSITE" id="PS00101">
    <property type="entry name" value="HEXAPEP_TRANSFERASES"/>
    <property type="match status" value="1"/>
</dbReference>
<dbReference type="SUPFAM" id="SSF51161">
    <property type="entry name" value="Trimeric LpxA-like enzymes"/>
    <property type="match status" value="1"/>
</dbReference>
<dbReference type="CDD" id="cd04647">
    <property type="entry name" value="LbH_MAT_like"/>
    <property type="match status" value="1"/>
</dbReference>
<organism evidence="2">
    <name type="scientific">freshwater metagenome</name>
    <dbReference type="NCBI Taxonomy" id="449393"/>
    <lineage>
        <taxon>unclassified sequences</taxon>
        <taxon>metagenomes</taxon>
        <taxon>ecological metagenomes</taxon>
    </lineage>
</organism>
<dbReference type="EMBL" id="CAFBMK010000421">
    <property type="protein sequence ID" value="CAB4957235.1"/>
    <property type="molecule type" value="Genomic_DNA"/>
</dbReference>
<dbReference type="PANTHER" id="PTHR23416">
    <property type="entry name" value="SIALIC ACID SYNTHASE-RELATED"/>
    <property type="match status" value="1"/>
</dbReference>
<dbReference type="PANTHER" id="PTHR23416:SF78">
    <property type="entry name" value="LIPOPOLYSACCHARIDE BIOSYNTHESIS O-ACETYL TRANSFERASE WBBJ-RELATED"/>
    <property type="match status" value="1"/>
</dbReference>
<evidence type="ECO:0000256" key="1">
    <source>
        <dbReference type="ARBA" id="ARBA00022679"/>
    </source>
</evidence>
<protein>
    <submittedName>
        <fullName evidence="2">Unannotated protein</fullName>
    </submittedName>
</protein>
<dbReference type="InterPro" id="IPR011004">
    <property type="entry name" value="Trimer_LpxA-like_sf"/>
</dbReference>
<dbReference type="GO" id="GO:0016740">
    <property type="term" value="F:transferase activity"/>
    <property type="evidence" value="ECO:0007669"/>
    <property type="project" value="UniProtKB-KW"/>
</dbReference>